<organism evidence="13 14">
    <name type="scientific">Cuscuta europaea</name>
    <name type="common">European dodder</name>
    <dbReference type="NCBI Taxonomy" id="41803"/>
    <lineage>
        <taxon>Eukaryota</taxon>
        <taxon>Viridiplantae</taxon>
        <taxon>Streptophyta</taxon>
        <taxon>Embryophyta</taxon>
        <taxon>Tracheophyta</taxon>
        <taxon>Spermatophyta</taxon>
        <taxon>Magnoliopsida</taxon>
        <taxon>eudicotyledons</taxon>
        <taxon>Gunneridae</taxon>
        <taxon>Pentapetalae</taxon>
        <taxon>asterids</taxon>
        <taxon>lamiids</taxon>
        <taxon>Solanales</taxon>
        <taxon>Convolvulaceae</taxon>
        <taxon>Cuscuteae</taxon>
        <taxon>Cuscuta</taxon>
        <taxon>Cuscuta subgen. Cuscuta</taxon>
    </lineage>
</organism>
<dbReference type="PROSITE" id="PS51201">
    <property type="entry name" value="RCK_N"/>
    <property type="match status" value="1"/>
</dbReference>
<gene>
    <name evidence="13" type="ORF">CEURO_LOCUS1308</name>
</gene>
<accession>A0A9P1DX30</accession>
<dbReference type="PANTHER" id="PTHR31563">
    <property type="entry name" value="ION CHANNEL POLLUX-RELATED"/>
    <property type="match status" value="1"/>
</dbReference>
<protein>
    <recommendedName>
        <fullName evidence="12">RCK N-terminal domain-containing protein</fullName>
    </recommendedName>
</protein>
<dbReference type="InterPro" id="IPR044849">
    <property type="entry name" value="CASTOR/POLLUX/SYM8-like"/>
</dbReference>
<evidence type="ECO:0000256" key="5">
    <source>
        <dbReference type="ARBA" id="ARBA00022989"/>
    </source>
</evidence>
<evidence type="ECO:0000256" key="8">
    <source>
        <dbReference type="ARBA" id="ARBA00023242"/>
    </source>
</evidence>
<dbReference type="Gene3D" id="3.40.50.720">
    <property type="entry name" value="NAD(P)-binding Rossmann-like Domain"/>
    <property type="match status" value="1"/>
</dbReference>
<evidence type="ECO:0000256" key="10">
    <source>
        <dbReference type="SAM" id="MobiDB-lite"/>
    </source>
</evidence>
<keyword evidence="8" id="KW-0539">Nucleus</keyword>
<dbReference type="InterPro" id="IPR036291">
    <property type="entry name" value="NAD(P)-bd_dom_sf"/>
</dbReference>
<proteinExistence type="inferred from homology"/>
<keyword evidence="7 11" id="KW-0472">Membrane</keyword>
<dbReference type="Proteomes" id="UP001152484">
    <property type="component" value="Unassembled WGS sequence"/>
</dbReference>
<dbReference type="InterPro" id="IPR003148">
    <property type="entry name" value="RCK_N"/>
</dbReference>
<keyword evidence="6" id="KW-0406">Ion transport</keyword>
<keyword evidence="14" id="KW-1185">Reference proteome</keyword>
<dbReference type="Pfam" id="PF06241">
    <property type="entry name" value="Castor_Poll_mid"/>
    <property type="match status" value="1"/>
</dbReference>
<sequence length="674" mass="74793">MPSRAAVNSDRATLGAPKVKLPRPKREREKELSSVPVQSPASCVSPTVTLANKSINVRETRAFTHSWILILDENARLQKLSCRHRNTFNNGSIGDPELENTPSTPLYFGDAESRAAALYAVVFTLIMPFLLYKYLDWLPQMMNLPNLTMVNQEEIPFKKRIAYMVDVCFSIYPYAKLLALLFATFFLIGYGGLALYAVSDKSFTESIWLSWTFVADSGSHADMAGIGSRLVSVLITSGGMLIFAMMLGLVSDAISEKVDSLRKGKSEVIESNHILILGWSDKLGSLLKQLAIANMSTGGGVVVVLAERDKEEMEIDISKLEFDFMGTSVICRSGSPLILADLKKVSVSKARAIIVLASDEKADQSDARALRVVLSLVGVKEGLRGHVVVEMSDLDSEPLVKLVGGDLVETVVAHDVIGRLMIKCALQPGLAQIWEDILGFENAEFYIKRWPQLDGLCFRDALTSFSDAIPCGVKDAADGGKIIINPDDDYVLKEGDEILVIAEDDDTYTPAPLEEVHRGIFPRMSDPPKFPERILFCGWRRDIDDMIMVLEALLAPGSELWMFNEVVEKDRERKLTDGSLDISQLVNIKLIHREGNAVIRRHLESLPLETFDSMHLLETPLFILIRGLLRPSSSSETFSQNVFRIKIPNQFLYVMLLSVRACGSVKCNKLLTSQ</sequence>
<keyword evidence="9" id="KW-0407">Ion channel</keyword>
<evidence type="ECO:0000256" key="2">
    <source>
        <dbReference type="ARBA" id="ARBA00008577"/>
    </source>
</evidence>
<evidence type="ECO:0000256" key="4">
    <source>
        <dbReference type="ARBA" id="ARBA00022692"/>
    </source>
</evidence>
<dbReference type="OrthoDB" id="414047at2759"/>
<evidence type="ECO:0000256" key="6">
    <source>
        <dbReference type="ARBA" id="ARBA00023065"/>
    </source>
</evidence>
<dbReference type="SUPFAM" id="SSF81324">
    <property type="entry name" value="Voltage-gated potassium channels"/>
    <property type="match status" value="1"/>
</dbReference>
<keyword evidence="4 11" id="KW-0812">Transmembrane</keyword>
<feature type="transmembrane region" description="Helical" evidence="11">
    <location>
        <begin position="177"/>
        <end position="198"/>
    </location>
</feature>
<comment type="subcellular location">
    <subcellularLocation>
        <location evidence="1">Nucleus membrane</location>
        <topology evidence="1">Multi-pass membrane protein</topology>
    </subcellularLocation>
</comment>
<comment type="caution">
    <text evidence="13">The sequence shown here is derived from an EMBL/GenBank/DDBJ whole genome shotgun (WGS) entry which is preliminary data.</text>
</comment>
<dbReference type="GO" id="GO:0006813">
    <property type="term" value="P:potassium ion transport"/>
    <property type="evidence" value="ECO:0007669"/>
    <property type="project" value="InterPro"/>
</dbReference>
<name>A0A9P1DX30_CUSEU</name>
<evidence type="ECO:0000256" key="9">
    <source>
        <dbReference type="ARBA" id="ARBA00023303"/>
    </source>
</evidence>
<feature type="domain" description="RCK N-terminal" evidence="12">
    <location>
        <begin position="271"/>
        <end position="412"/>
    </location>
</feature>
<evidence type="ECO:0000256" key="11">
    <source>
        <dbReference type="SAM" id="Phobius"/>
    </source>
</evidence>
<keyword evidence="3" id="KW-0813">Transport</keyword>
<evidence type="ECO:0000256" key="3">
    <source>
        <dbReference type="ARBA" id="ARBA00022448"/>
    </source>
</evidence>
<evidence type="ECO:0000256" key="1">
    <source>
        <dbReference type="ARBA" id="ARBA00004232"/>
    </source>
</evidence>
<dbReference type="GO" id="GO:0031965">
    <property type="term" value="C:nuclear membrane"/>
    <property type="evidence" value="ECO:0007669"/>
    <property type="project" value="UniProtKB-SubCell"/>
</dbReference>
<comment type="similarity">
    <text evidence="2">Belongs to the castor/pollux (TC 1.A.1.23) family.</text>
</comment>
<evidence type="ECO:0000313" key="13">
    <source>
        <dbReference type="EMBL" id="CAH9058774.1"/>
    </source>
</evidence>
<feature type="transmembrane region" description="Helical" evidence="11">
    <location>
        <begin position="116"/>
        <end position="135"/>
    </location>
</feature>
<evidence type="ECO:0000259" key="12">
    <source>
        <dbReference type="PROSITE" id="PS51201"/>
    </source>
</evidence>
<evidence type="ECO:0000313" key="14">
    <source>
        <dbReference type="Proteomes" id="UP001152484"/>
    </source>
</evidence>
<keyword evidence="5 11" id="KW-1133">Transmembrane helix</keyword>
<reference evidence="13" key="1">
    <citation type="submission" date="2022-07" db="EMBL/GenBank/DDBJ databases">
        <authorList>
            <person name="Macas J."/>
            <person name="Novak P."/>
            <person name="Neumann P."/>
        </authorList>
    </citation>
    <scope>NUCLEOTIDE SEQUENCE</scope>
</reference>
<dbReference type="PANTHER" id="PTHR31563:SF10">
    <property type="entry name" value="ION CHANNEL POLLUX-RELATED"/>
    <property type="match status" value="1"/>
</dbReference>
<feature type="transmembrane region" description="Helical" evidence="11">
    <location>
        <begin position="230"/>
        <end position="250"/>
    </location>
</feature>
<dbReference type="InterPro" id="IPR010420">
    <property type="entry name" value="CASTOR/POLLUX/SYM8_dom"/>
</dbReference>
<dbReference type="AlphaFoldDB" id="A0A9P1DX30"/>
<dbReference type="EMBL" id="CAMAPE010000004">
    <property type="protein sequence ID" value="CAH9058774.1"/>
    <property type="molecule type" value="Genomic_DNA"/>
</dbReference>
<evidence type="ECO:0000256" key="7">
    <source>
        <dbReference type="ARBA" id="ARBA00023136"/>
    </source>
</evidence>
<feature type="region of interest" description="Disordered" evidence="10">
    <location>
        <begin position="1"/>
        <end position="38"/>
    </location>
</feature>
<dbReference type="GO" id="GO:0034220">
    <property type="term" value="P:monoatomic ion transmembrane transport"/>
    <property type="evidence" value="ECO:0007669"/>
    <property type="project" value="UniProtKB-KW"/>
</dbReference>
<dbReference type="SUPFAM" id="SSF51735">
    <property type="entry name" value="NAD(P)-binding Rossmann-fold domains"/>
    <property type="match status" value="1"/>
</dbReference>
<dbReference type="Pfam" id="PF22614">
    <property type="entry name" value="Slo-like_RCK"/>
    <property type="match status" value="1"/>
</dbReference>